<proteinExistence type="predicted"/>
<dbReference type="PANTHER" id="PTHR39600:SF1">
    <property type="entry name" value="PEPTIDASE INHIBITOR I78 FAMILY PROTEIN"/>
    <property type="match status" value="1"/>
</dbReference>
<feature type="chain" id="PRO_5040122029" description="Peptidase inhibitor I78 family protein" evidence="2">
    <location>
        <begin position="22"/>
        <end position="130"/>
    </location>
</feature>
<dbReference type="Proteomes" id="UP000740926">
    <property type="component" value="Unassembled WGS sequence"/>
</dbReference>
<dbReference type="Gene3D" id="3.30.10.10">
    <property type="entry name" value="Trypsin Inhibitor V, subunit A"/>
    <property type="match status" value="1"/>
</dbReference>
<dbReference type="PROSITE" id="PS51257">
    <property type="entry name" value="PROKAR_LIPOPROTEIN"/>
    <property type="match status" value="1"/>
</dbReference>
<evidence type="ECO:0000313" key="3">
    <source>
        <dbReference type="EMBL" id="KAG1538833.1"/>
    </source>
</evidence>
<accession>A0A9P6Y402</accession>
<reference evidence="3 4" key="1">
    <citation type="journal article" date="2020" name="Microb. Genom.">
        <title>Genetic diversity of clinical and environmental Mucorales isolates obtained from an investigation of mucormycosis cases among solid organ transplant recipients.</title>
        <authorList>
            <person name="Nguyen M.H."/>
            <person name="Kaul D."/>
            <person name="Muto C."/>
            <person name="Cheng S.J."/>
            <person name="Richter R.A."/>
            <person name="Bruno V.M."/>
            <person name="Liu G."/>
            <person name="Beyhan S."/>
            <person name="Sundermann A.J."/>
            <person name="Mounaud S."/>
            <person name="Pasculle A.W."/>
            <person name="Nierman W.C."/>
            <person name="Driscoll E."/>
            <person name="Cumbie R."/>
            <person name="Clancy C.J."/>
            <person name="Dupont C.L."/>
        </authorList>
    </citation>
    <scope>NUCLEOTIDE SEQUENCE [LARGE SCALE GENOMIC DNA]</scope>
    <source>
        <strain evidence="3 4">GL24</strain>
    </source>
</reference>
<evidence type="ECO:0000256" key="1">
    <source>
        <dbReference type="SAM" id="MobiDB-lite"/>
    </source>
</evidence>
<name>A0A9P6Y402_9FUNG</name>
<keyword evidence="4" id="KW-1185">Reference proteome</keyword>
<sequence>MMSFPIRARSLSALLLPAVLALTACQAPALDEQDSATAHAQQAAEAAKAPADDAGKATEAPPVGTCDASQVQSLVGQAYPDALGKQAQEDASASQVRVLKPNDVATMEFLGDRLNIEVDDKGAVTGTRCG</sequence>
<evidence type="ECO:0008006" key="5">
    <source>
        <dbReference type="Google" id="ProtNLM"/>
    </source>
</evidence>
<comment type="caution">
    <text evidence="3">The sequence shown here is derived from an EMBL/GenBank/DDBJ whole genome shotgun (WGS) entry which is preliminary data.</text>
</comment>
<dbReference type="PANTHER" id="PTHR39600">
    <property type="entry name" value="PEPTIDASE INHIBITOR I78 FAMILY PROTEIN"/>
    <property type="match status" value="1"/>
</dbReference>
<evidence type="ECO:0000256" key="2">
    <source>
        <dbReference type="SAM" id="SignalP"/>
    </source>
</evidence>
<evidence type="ECO:0000313" key="4">
    <source>
        <dbReference type="Proteomes" id="UP000740926"/>
    </source>
</evidence>
<dbReference type="Pfam" id="PF11720">
    <property type="entry name" value="Inhibitor_I78"/>
    <property type="match status" value="1"/>
</dbReference>
<feature type="compositionally biased region" description="Low complexity" evidence="1">
    <location>
        <begin position="36"/>
        <end position="49"/>
    </location>
</feature>
<feature type="region of interest" description="Disordered" evidence="1">
    <location>
        <begin position="31"/>
        <end position="65"/>
    </location>
</feature>
<feature type="signal peptide" evidence="2">
    <location>
        <begin position="1"/>
        <end position="21"/>
    </location>
</feature>
<keyword evidence="2" id="KW-0732">Signal</keyword>
<dbReference type="InterPro" id="IPR021719">
    <property type="entry name" value="Prot_inh_I78"/>
</dbReference>
<protein>
    <recommendedName>
        <fullName evidence="5">Peptidase inhibitor I78 family protein</fullName>
    </recommendedName>
</protein>
<dbReference type="AlphaFoldDB" id="A0A9P6Y402"/>
<gene>
    <name evidence="3" type="ORF">G6F50_014604</name>
</gene>
<dbReference type="EMBL" id="JAANIU010007143">
    <property type="protein sequence ID" value="KAG1538833.1"/>
    <property type="molecule type" value="Genomic_DNA"/>
</dbReference>
<organism evidence="3 4">
    <name type="scientific">Rhizopus delemar</name>
    <dbReference type="NCBI Taxonomy" id="936053"/>
    <lineage>
        <taxon>Eukaryota</taxon>
        <taxon>Fungi</taxon>
        <taxon>Fungi incertae sedis</taxon>
        <taxon>Mucoromycota</taxon>
        <taxon>Mucoromycotina</taxon>
        <taxon>Mucoromycetes</taxon>
        <taxon>Mucorales</taxon>
        <taxon>Mucorineae</taxon>
        <taxon>Rhizopodaceae</taxon>
        <taxon>Rhizopus</taxon>
    </lineage>
</organism>